<dbReference type="Gene3D" id="2.40.40.50">
    <property type="entry name" value="Ubiquitin fusion degradation protein UFD1, N-terminal domain"/>
    <property type="match status" value="1"/>
</dbReference>
<keyword evidence="2" id="KW-0833">Ubl conjugation pathway</keyword>
<dbReference type="GO" id="GO:0010498">
    <property type="term" value="P:proteasomal protein catabolic process"/>
    <property type="evidence" value="ECO:0007669"/>
    <property type="project" value="UniProtKB-ARBA"/>
</dbReference>
<sequence>MFDFHQFMGLGGGAVATYSVQLRAFSAPFFQRHDERRINELNYGGKILLPNSCLDNLMRRNIQYPMLFKLTNVDPALQRGTHAGVLEFLAEEGRCYLPSWMMAQLALREGDLITVDYKALPNATYAKFKPMSTDFYNISNPRAMLEVELRKFSCLTKGDVIAVQYNEQVYEFQVKALKPENAVTIVECDINIEFDAAEGYVEPNRTQQQRNEMGAAEEEQHSHPPNVFKPFSGSGFRVDGKKPRSVSTSSQQEATSSSSSSASSGRQPSSGIASTASTARDALEAIAVDENYIPGELRFVRRPYKSKAQKDKEAREKDNGGTMKPFGGEGNTIRPTRGGQ</sequence>
<evidence type="ECO:0000259" key="5">
    <source>
        <dbReference type="Pfam" id="PF24842"/>
    </source>
</evidence>
<dbReference type="PANTHER" id="PTHR12555:SF13">
    <property type="entry name" value="UBIQUITIN RECOGNITION FACTOR IN ER-ASSOCIATED DEGRADATION PROTEIN 1"/>
    <property type="match status" value="1"/>
</dbReference>
<feature type="domain" description="Ubiquitin fusion degradation protein UFD1 N-terminal subdomain 2" evidence="5">
    <location>
        <begin position="123"/>
        <end position="196"/>
    </location>
</feature>
<evidence type="ECO:0000256" key="3">
    <source>
        <dbReference type="SAM" id="MobiDB-lite"/>
    </source>
</evidence>
<accession>A0ABD2IIS4</accession>
<dbReference type="InterPro" id="IPR004854">
    <property type="entry name" value="Ufd1-like"/>
</dbReference>
<dbReference type="Gene3D" id="3.10.330.10">
    <property type="match status" value="1"/>
</dbReference>
<evidence type="ECO:0000259" key="4">
    <source>
        <dbReference type="Pfam" id="PF03152"/>
    </source>
</evidence>
<evidence type="ECO:0008006" key="8">
    <source>
        <dbReference type="Google" id="ProtNLM"/>
    </source>
</evidence>
<dbReference type="Proteomes" id="UP001620626">
    <property type="component" value="Unassembled WGS sequence"/>
</dbReference>
<comment type="caution">
    <text evidence="6">The sequence shown here is derived from an EMBL/GenBank/DDBJ whole genome shotgun (WGS) entry which is preliminary data.</text>
</comment>
<proteinExistence type="inferred from homology"/>
<name>A0ABD2IIS4_9BILA</name>
<organism evidence="6 7">
    <name type="scientific">Heterodera trifolii</name>
    <dbReference type="NCBI Taxonomy" id="157864"/>
    <lineage>
        <taxon>Eukaryota</taxon>
        <taxon>Metazoa</taxon>
        <taxon>Ecdysozoa</taxon>
        <taxon>Nematoda</taxon>
        <taxon>Chromadorea</taxon>
        <taxon>Rhabditida</taxon>
        <taxon>Tylenchina</taxon>
        <taxon>Tylenchomorpha</taxon>
        <taxon>Tylenchoidea</taxon>
        <taxon>Heteroderidae</taxon>
        <taxon>Heteroderinae</taxon>
        <taxon>Heterodera</taxon>
    </lineage>
</organism>
<feature type="domain" description="Ubiquitin fusion degradation protein UFD1 N-terminal subdomain 1" evidence="4">
    <location>
        <begin position="21"/>
        <end position="121"/>
    </location>
</feature>
<keyword evidence="7" id="KW-1185">Reference proteome</keyword>
<dbReference type="Pfam" id="PF03152">
    <property type="entry name" value="UFD1_N1"/>
    <property type="match status" value="1"/>
</dbReference>
<comment type="similarity">
    <text evidence="1">Belongs to the UFD1 family.</text>
</comment>
<feature type="region of interest" description="Disordered" evidence="3">
    <location>
        <begin position="201"/>
        <end position="340"/>
    </location>
</feature>
<dbReference type="PANTHER" id="PTHR12555">
    <property type="entry name" value="UBIQUITIN FUSION DEGRADATON PROTEIN 1"/>
    <property type="match status" value="1"/>
</dbReference>
<dbReference type="AlphaFoldDB" id="A0ABD2IIS4"/>
<protein>
    <recommendedName>
        <fullName evidence="8">Ubiquitin fusion degradaton protein</fullName>
    </recommendedName>
</protein>
<evidence type="ECO:0000256" key="1">
    <source>
        <dbReference type="ARBA" id="ARBA00006043"/>
    </source>
</evidence>
<dbReference type="InterPro" id="IPR055418">
    <property type="entry name" value="UFD1_N2"/>
</dbReference>
<evidence type="ECO:0000256" key="2">
    <source>
        <dbReference type="ARBA" id="ARBA00022786"/>
    </source>
</evidence>
<feature type="compositionally biased region" description="Low complexity" evidence="3">
    <location>
        <begin position="245"/>
        <end position="270"/>
    </location>
</feature>
<feature type="compositionally biased region" description="Basic and acidic residues" evidence="3">
    <location>
        <begin position="308"/>
        <end position="319"/>
    </location>
</feature>
<dbReference type="Pfam" id="PF24842">
    <property type="entry name" value="UFD1_N2"/>
    <property type="match status" value="1"/>
</dbReference>
<dbReference type="InterPro" id="IPR042299">
    <property type="entry name" value="Ufd1-like_Nn"/>
</dbReference>
<evidence type="ECO:0000313" key="7">
    <source>
        <dbReference type="Proteomes" id="UP001620626"/>
    </source>
</evidence>
<reference evidence="6 7" key="1">
    <citation type="submission" date="2024-10" db="EMBL/GenBank/DDBJ databases">
        <authorList>
            <person name="Kim D."/>
        </authorList>
    </citation>
    <scope>NUCLEOTIDE SEQUENCE [LARGE SCALE GENOMIC DNA]</scope>
    <source>
        <strain evidence="6">BH-2024</strain>
    </source>
</reference>
<dbReference type="EMBL" id="JBICBT010001175">
    <property type="protein sequence ID" value="KAL3080039.1"/>
    <property type="molecule type" value="Genomic_DNA"/>
</dbReference>
<dbReference type="InterPro" id="IPR055417">
    <property type="entry name" value="UFD1_N1"/>
</dbReference>
<evidence type="ECO:0000313" key="6">
    <source>
        <dbReference type="EMBL" id="KAL3080039.1"/>
    </source>
</evidence>
<gene>
    <name evidence="6" type="ORF">niasHT_034597</name>
</gene>